<dbReference type="PANTHER" id="PTHR37166:SF1">
    <property type="entry name" value="PROTEIN FLAG"/>
    <property type="match status" value="1"/>
</dbReference>
<dbReference type="SUPFAM" id="SSF160214">
    <property type="entry name" value="FlaG-like"/>
    <property type="match status" value="1"/>
</dbReference>
<dbReference type="Pfam" id="PF03646">
    <property type="entry name" value="FlaG"/>
    <property type="match status" value="1"/>
</dbReference>
<keyword evidence="1" id="KW-0969">Cilium</keyword>
<keyword evidence="2" id="KW-1185">Reference proteome</keyword>
<evidence type="ECO:0000313" key="2">
    <source>
        <dbReference type="Proteomes" id="UP001281447"/>
    </source>
</evidence>
<dbReference type="Proteomes" id="UP001281447">
    <property type="component" value="Unassembled WGS sequence"/>
</dbReference>
<gene>
    <name evidence="1" type="ORF">RWE15_00815</name>
</gene>
<evidence type="ECO:0000313" key="1">
    <source>
        <dbReference type="EMBL" id="MDY0393233.1"/>
    </source>
</evidence>
<name>A0ABU5C1S2_9BACI</name>
<proteinExistence type="predicted"/>
<keyword evidence="1" id="KW-0282">Flagellum</keyword>
<dbReference type="InterPro" id="IPR035924">
    <property type="entry name" value="FlaG-like_sf"/>
</dbReference>
<dbReference type="EMBL" id="JAWDIP010000003">
    <property type="protein sequence ID" value="MDY0393233.1"/>
    <property type="molecule type" value="Genomic_DNA"/>
</dbReference>
<dbReference type="InterPro" id="IPR005186">
    <property type="entry name" value="FlaG"/>
</dbReference>
<dbReference type="RefSeq" id="WP_390357827.1">
    <property type="nucleotide sequence ID" value="NZ_JBHUIZ010000017.1"/>
</dbReference>
<keyword evidence="1" id="KW-0966">Cell projection</keyword>
<dbReference type="PANTHER" id="PTHR37166">
    <property type="entry name" value="PROTEIN FLAG"/>
    <property type="match status" value="1"/>
</dbReference>
<reference evidence="1 2" key="1">
    <citation type="submission" date="2023-10" db="EMBL/GenBank/DDBJ databases">
        <title>Virgibacillus halophilus 5B73C genome.</title>
        <authorList>
            <person name="Miliotis G."/>
            <person name="Sengupta P."/>
            <person name="Hameed A."/>
            <person name="Chuvochina M."/>
            <person name="Mcdonagh F."/>
            <person name="Simpson A.C."/>
            <person name="Singh N.K."/>
            <person name="Rekha P.D."/>
            <person name="Raman K."/>
            <person name="Hugenholtz P."/>
            <person name="Venkateswaran K."/>
        </authorList>
    </citation>
    <scope>NUCLEOTIDE SEQUENCE [LARGE SCALE GENOMIC DNA]</scope>
    <source>
        <strain evidence="1 2">5B73C</strain>
    </source>
</reference>
<accession>A0ABU5C1S2</accession>
<protein>
    <submittedName>
        <fullName evidence="1">Flagellar protein FlaG</fullName>
    </submittedName>
</protein>
<comment type="caution">
    <text evidence="1">The sequence shown here is derived from an EMBL/GenBank/DDBJ whole genome shotgun (WGS) entry which is preliminary data.</text>
</comment>
<organism evidence="1 2">
    <name type="scientific">Tigheibacillus halophilus</name>
    <dbReference type="NCBI Taxonomy" id="361280"/>
    <lineage>
        <taxon>Bacteria</taxon>
        <taxon>Bacillati</taxon>
        <taxon>Bacillota</taxon>
        <taxon>Bacilli</taxon>
        <taxon>Bacillales</taxon>
        <taxon>Bacillaceae</taxon>
        <taxon>Tigheibacillus</taxon>
    </lineage>
</organism>
<dbReference type="Gene3D" id="3.30.160.170">
    <property type="entry name" value="FlaG-like"/>
    <property type="match status" value="1"/>
</dbReference>
<sequence>MRIDGIATGLQGIQSAAGSESEKVEKNVGLIAEGQDNENAIKQKKLLKNAISEINSKIELLHTDLKFKLHEELNEYYAVVVNPLTDEVIKEIPPKKMLDKYAAMAEFMGIITDEKI</sequence>